<dbReference type="RefSeq" id="WP_168104087.1">
    <property type="nucleotide sequence ID" value="NZ_JAATEN010000025.1"/>
</dbReference>
<dbReference type="SUPFAM" id="SSF48498">
    <property type="entry name" value="Tetracyclin repressor-like, C-terminal domain"/>
    <property type="match status" value="1"/>
</dbReference>
<name>A0ABX1C5L7_9ACTN</name>
<comment type="caution">
    <text evidence="6">The sequence shown here is derived from an EMBL/GenBank/DDBJ whole genome shotgun (WGS) entry which is preliminary data.</text>
</comment>
<dbReference type="SUPFAM" id="SSF46689">
    <property type="entry name" value="Homeodomain-like"/>
    <property type="match status" value="1"/>
</dbReference>
<dbReference type="InterPro" id="IPR001647">
    <property type="entry name" value="HTH_TetR"/>
</dbReference>
<evidence type="ECO:0000256" key="4">
    <source>
        <dbReference type="PROSITE-ProRule" id="PRU00335"/>
    </source>
</evidence>
<dbReference type="PROSITE" id="PS50977">
    <property type="entry name" value="HTH_TETR_2"/>
    <property type="match status" value="1"/>
</dbReference>
<evidence type="ECO:0000256" key="2">
    <source>
        <dbReference type="ARBA" id="ARBA00023125"/>
    </source>
</evidence>
<evidence type="ECO:0000313" key="6">
    <source>
        <dbReference type="EMBL" id="NJQ03460.1"/>
    </source>
</evidence>
<dbReference type="Proteomes" id="UP000695264">
    <property type="component" value="Unassembled WGS sequence"/>
</dbReference>
<evidence type="ECO:0000256" key="3">
    <source>
        <dbReference type="ARBA" id="ARBA00023163"/>
    </source>
</evidence>
<dbReference type="Gene3D" id="1.10.10.60">
    <property type="entry name" value="Homeodomain-like"/>
    <property type="match status" value="1"/>
</dbReference>
<dbReference type="PANTHER" id="PTHR30055:SF234">
    <property type="entry name" value="HTH-TYPE TRANSCRIPTIONAL REGULATOR BETI"/>
    <property type="match status" value="1"/>
</dbReference>
<dbReference type="Gene3D" id="1.10.357.10">
    <property type="entry name" value="Tetracycline Repressor, domain 2"/>
    <property type="match status" value="1"/>
</dbReference>
<feature type="DNA-binding region" description="H-T-H motif" evidence="4">
    <location>
        <begin position="30"/>
        <end position="49"/>
    </location>
</feature>
<keyword evidence="2 4" id="KW-0238">DNA-binding</keyword>
<keyword evidence="7" id="KW-1185">Reference proteome</keyword>
<dbReference type="PANTHER" id="PTHR30055">
    <property type="entry name" value="HTH-TYPE TRANSCRIPTIONAL REGULATOR RUTR"/>
    <property type="match status" value="1"/>
</dbReference>
<reference evidence="6 7" key="1">
    <citation type="submission" date="2020-03" db="EMBL/GenBank/DDBJ databases">
        <title>WGS of actinomycetes isolated from Thailand.</title>
        <authorList>
            <person name="Thawai C."/>
        </authorList>
    </citation>
    <scope>NUCLEOTIDE SEQUENCE [LARGE SCALE GENOMIC DNA]</scope>
    <source>
        <strain evidence="6 7">PLAI 1-29</strain>
    </source>
</reference>
<evidence type="ECO:0000256" key="1">
    <source>
        <dbReference type="ARBA" id="ARBA00023015"/>
    </source>
</evidence>
<gene>
    <name evidence="6" type="ORF">HCK00_23765</name>
</gene>
<dbReference type="EMBL" id="JAATEN010000025">
    <property type="protein sequence ID" value="NJQ03460.1"/>
    <property type="molecule type" value="Genomic_DNA"/>
</dbReference>
<accession>A0ABX1C5L7</accession>
<dbReference type="InterPro" id="IPR036271">
    <property type="entry name" value="Tet_transcr_reg_TetR-rel_C_sf"/>
</dbReference>
<evidence type="ECO:0000259" key="5">
    <source>
        <dbReference type="PROSITE" id="PS50977"/>
    </source>
</evidence>
<dbReference type="InterPro" id="IPR050109">
    <property type="entry name" value="HTH-type_TetR-like_transc_reg"/>
</dbReference>
<organism evidence="6 7">
    <name type="scientific">Streptomyces zingiberis</name>
    <dbReference type="NCBI Taxonomy" id="2053010"/>
    <lineage>
        <taxon>Bacteria</taxon>
        <taxon>Bacillati</taxon>
        <taxon>Actinomycetota</taxon>
        <taxon>Actinomycetes</taxon>
        <taxon>Kitasatosporales</taxon>
        <taxon>Streptomycetaceae</taxon>
        <taxon>Streptomyces</taxon>
    </lineage>
</organism>
<sequence length="190" mass="20698">MPSARRTARQSDLLRRLVALVAAEGFASFTLDDLAERLRCSKTTLYALAGSKQELVREAVKYYFRAAADAVEKEIADTGEPADRVVVYLKAVSEQLRPLSRRFLDDMAQFPPAREVYEANTRHAADRVRQLITEGVAAGAFRDVHAAFVGEVVAAAMQGIQRGEVTARTGLSDADAYAELASLIVHAVSS</sequence>
<dbReference type="Pfam" id="PF00440">
    <property type="entry name" value="TetR_N"/>
    <property type="match status" value="1"/>
</dbReference>
<keyword evidence="1" id="KW-0805">Transcription regulation</keyword>
<dbReference type="InterPro" id="IPR009057">
    <property type="entry name" value="Homeodomain-like_sf"/>
</dbReference>
<keyword evidence="3" id="KW-0804">Transcription</keyword>
<proteinExistence type="predicted"/>
<evidence type="ECO:0000313" key="7">
    <source>
        <dbReference type="Proteomes" id="UP000695264"/>
    </source>
</evidence>
<feature type="domain" description="HTH tetR-type" evidence="5">
    <location>
        <begin position="7"/>
        <end position="67"/>
    </location>
</feature>
<protein>
    <submittedName>
        <fullName evidence="6">TetR/AcrR family transcriptional regulator</fullName>
    </submittedName>
</protein>